<organism evidence="1 2">
    <name type="scientific">Corynebacterium silvaticum</name>
    <dbReference type="NCBI Taxonomy" id="2320431"/>
    <lineage>
        <taxon>Bacteria</taxon>
        <taxon>Bacillati</taxon>
        <taxon>Actinomycetota</taxon>
        <taxon>Actinomycetes</taxon>
        <taxon>Mycobacteriales</taxon>
        <taxon>Corynebacteriaceae</taxon>
        <taxon>Corynebacterium</taxon>
    </lineage>
</organism>
<keyword evidence="2" id="KW-1185">Reference proteome</keyword>
<reference evidence="1 2" key="4">
    <citation type="journal article" date="2020" name="PLoS ONE">
        <title>Taxonomic classification of strain PO100/5 shows a broader geographic distribution and genetic markers of the recently described Corynebacterium silvaticum.</title>
        <authorList>
            <person name="Viana M.V.C."/>
            <person name="Profeta R."/>
            <person name="da Silva A.L."/>
            <person name="Hurtado R."/>
            <person name="Cerqueira J.C."/>
            <person name="Ribeiro B.F.S."/>
            <person name="Almeida M.O."/>
            <person name="Morais-Rodrigues F."/>
            <person name="Soares S.C."/>
            <person name="Oliveira M."/>
            <person name="Tavares L."/>
            <person name="Figueiredo H."/>
            <person name="Wattam A.R."/>
            <person name="Barh D."/>
            <person name="Ghosh P."/>
            <person name="Silva A."/>
            <person name="Azevedo V."/>
        </authorList>
    </citation>
    <scope>NUCLEOTIDE SEQUENCE [LARGE SCALE GENOMIC DNA]</scope>
    <source>
        <strain evidence="1 2">PO100/5</strain>
    </source>
</reference>
<dbReference type="AlphaFoldDB" id="A0A7U5K9N7"/>
<accession>A0A7U5K9N7</accession>
<dbReference type="KEGG" id="csil:CBE74_10055"/>
<sequence>MKNIMRRMNTESGRINFGVEALGWGLWFDDEVVDEFKPIFTDEQLDAAFTTDHVALLHTVLAVDATPDREWCSIAAGGRTNSGGVHGVVGYHGPLNIQAATAAVLQAVRDADPVAIIIDPKSAAWVIADAIRDAGFDVAEMKFSHVKAAASKLLHGVDERTWTFGESKELRESFAVAELQEDK</sequence>
<reference evidence="1 2" key="2">
    <citation type="journal article" date="2020" name="Antonie Van Leeuwenhoek">
        <title>Phylogenomic characterisation of a novel corynebacterial species pathogenic to animals.</title>
        <authorList>
            <person name="Moller J."/>
            <person name="Musella L."/>
            <person name="Melnikov V."/>
            <person name="Geissdorfer W."/>
            <person name="Burkovski A."/>
            <person name="Sangal V."/>
        </authorList>
    </citation>
    <scope>NUCLEOTIDE SEQUENCE [LARGE SCALE GENOMIC DNA]</scope>
    <source>
        <strain evidence="1 2">PO100/5</strain>
    </source>
</reference>
<dbReference type="Proteomes" id="UP000195652">
    <property type="component" value="Chromosome"/>
</dbReference>
<evidence type="ECO:0000313" key="1">
    <source>
        <dbReference type="EMBL" id="ARU46736.2"/>
    </source>
</evidence>
<evidence type="ECO:0000313" key="2">
    <source>
        <dbReference type="Proteomes" id="UP000195652"/>
    </source>
</evidence>
<name>A0A7U5K9N7_9CORY</name>
<reference evidence="1 2" key="1">
    <citation type="journal article" date="2014" name="BMC Vet. Res.">
        <title>First report of Corynebacterium pseudotuberculosis from caseous lymphadenitis lesions in Black Alentejano pig (Sus scrofa domesticus).</title>
        <authorList>
            <person name="Oliveira M."/>
            <person name="Barroco C."/>
            <person name="Mottola C."/>
            <person name="Santos R."/>
            <person name="Lemsaddek A."/>
            <person name="Tavares L."/>
            <person name="Semedo-Lemsaddek T."/>
        </authorList>
    </citation>
    <scope>NUCLEOTIDE SEQUENCE [LARGE SCALE GENOMIC DNA]</scope>
    <source>
        <strain evidence="1 2">PO100/5</strain>
    </source>
</reference>
<reference evidence="1 2" key="3">
    <citation type="journal article" date="2020" name="Int. J. Syst. Evol. Microbiol.">
        <title>Corynebacterium silvaticum sp. nov., a unique group of NTTB corynebacteria in wild boar and roe deer.</title>
        <authorList>
            <person name="Dangel A."/>
            <person name="Berger A."/>
            <person name="Rau J."/>
            <person name="Eisenberg T."/>
            <person name="Kampfer P."/>
            <person name="Margos G."/>
            <person name="Contzen M."/>
            <person name="Busse H.J."/>
            <person name="Konrad R."/>
            <person name="Peters M."/>
            <person name="Sting R."/>
            <person name="Sing A."/>
        </authorList>
    </citation>
    <scope>NUCLEOTIDE SEQUENCE [LARGE SCALE GENOMIC DNA]</scope>
    <source>
        <strain evidence="1 2">PO100/5</strain>
    </source>
</reference>
<gene>
    <name evidence="1" type="ORF">CBE74_10055</name>
</gene>
<dbReference type="EMBL" id="CP021417">
    <property type="protein sequence ID" value="ARU46736.2"/>
    <property type="molecule type" value="Genomic_DNA"/>
</dbReference>
<protein>
    <submittedName>
        <fullName evidence="1">Uncharacterized protein</fullName>
    </submittedName>
</protein>
<proteinExistence type="predicted"/>